<dbReference type="PANTHER" id="PTHR13696">
    <property type="entry name" value="P-LOOP CONTAINING NUCLEOSIDE TRIPHOSPHATE HYDROLASE"/>
    <property type="match status" value="1"/>
</dbReference>
<evidence type="ECO:0000259" key="1">
    <source>
        <dbReference type="Pfam" id="PF13614"/>
    </source>
</evidence>
<dbReference type="FunFam" id="3.40.50.300:FF:000285">
    <property type="entry name" value="Sporulation initiation inhibitor Soj"/>
    <property type="match status" value="1"/>
</dbReference>
<comment type="caution">
    <text evidence="2">The sequence shown here is derived from an EMBL/GenBank/DDBJ whole genome shotgun (WGS) entry which is preliminary data.</text>
</comment>
<dbReference type="EMBL" id="MFIV01000008">
    <property type="protein sequence ID" value="OGF99836.1"/>
    <property type="molecule type" value="Genomic_DNA"/>
</dbReference>
<dbReference type="InterPro" id="IPR027417">
    <property type="entry name" value="P-loop_NTPase"/>
</dbReference>
<sequence>MKKIAVISTKGGVGKTTTSFNVGHGLSLNGKRVIMLDCDPQNNLAEIYDIESDEGVNALLLGKRAAMSEVRRNLFVIPSGGRRLLECEWELVKRKDREKQLSRALEDLSNCDYVILDCSSSLNLININALLFADLAIIPVAMDYFSISGLKQTFELIREVCQQTNHQLHLMGILATQFDLRTRISREIYSVLCKLFPREMFKTVIHQNTKLKESPAFGKSIYEYDITSSGARDYIKLTAEILTYEK</sequence>
<reference evidence="2 3" key="1">
    <citation type="journal article" date="2016" name="Nat. Commun.">
        <title>Thousands of microbial genomes shed light on interconnected biogeochemical processes in an aquifer system.</title>
        <authorList>
            <person name="Anantharaman K."/>
            <person name="Brown C.T."/>
            <person name="Hug L.A."/>
            <person name="Sharon I."/>
            <person name="Castelle C.J."/>
            <person name="Probst A.J."/>
            <person name="Thomas B.C."/>
            <person name="Singh A."/>
            <person name="Wilkins M.J."/>
            <person name="Karaoz U."/>
            <person name="Brodie E.L."/>
            <person name="Williams K.H."/>
            <person name="Hubbard S.S."/>
            <person name="Banfield J.F."/>
        </authorList>
    </citation>
    <scope>NUCLEOTIDE SEQUENCE [LARGE SCALE GENOMIC DNA]</scope>
</reference>
<name>A0A1F5YIP9_9BACT</name>
<gene>
    <name evidence="2" type="ORF">A2Z86_00260</name>
</gene>
<dbReference type="Gene3D" id="3.40.50.300">
    <property type="entry name" value="P-loop containing nucleotide triphosphate hydrolases"/>
    <property type="match status" value="1"/>
</dbReference>
<dbReference type="AlphaFoldDB" id="A0A1F5YIP9"/>
<evidence type="ECO:0000313" key="3">
    <source>
        <dbReference type="Proteomes" id="UP000176992"/>
    </source>
</evidence>
<dbReference type="InterPro" id="IPR050678">
    <property type="entry name" value="DNA_Partitioning_ATPase"/>
</dbReference>
<dbReference type="InterPro" id="IPR025669">
    <property type="entry name" value="AAA_dom"/>
</dbReference>
<dbReference type="Pfam" id="PF13614">
    <property type="entry name" value="AAA_31"/>
    <property type="match status" value="1"/>
</dbReference>
<organism evidence="2 3">
    <name type="scientific">Candidatus Glassbacteria bacterium GWA2_58_10</name>
    <dbReference type="NCBI Taxonomy" id="1817865"/>
    <lineage>
        <taxon>Bacteria</taxon>
        <taxon>Candidatus Glassiibacteriota</taxon>
    </lineage>
</organism>
<accession>A0A1F5YIP9</accession>
<dbReference type="Proteomes" id="UP000176992">
    <property type="component" value="Unassembled WGS sequence"/>
</dbReference>
<evidence type="ECO:0000313" key="2">
    <source>
        <dbReference type="EMBL" id="OGF99836.1"/>
    </source>
</evidence>
<protein>
    <recommendedName>
        <fullName evidence="1">AAA domain-containing protein</fullName>
    </recommendedName>
</protein>
<dbReference type="PANTHER" id="PTHR13696:SF52">
    <property type="entry name" value="PARA FAMILY PROTEIN CT_582"/>
    <property type="match status" value="1"/>
</dbReference>
<feature type="domain" description="AAA" evidence="1">
    <location>
        <begin position="1"/>
        <end position="169"/>
    </location>
</feature>
<dbReference type="PIRSF" id="PIRSF009320">
    <property type="entry name" value="Nuc_binding_HP_1000"/>
    <property type="match status" value="1"/>
</dbReference>
<dbReference type="SUPFAM" id="SSF52540">
    <property type="entry name" value="P-loop containing nucleoside triphosphate hydrolases"/>
    <property type="match status" value="1"/>
</dbReference>
<dbReference type="CDD" id="cd02042">
    <property type="entry name" value="ParAB_family"/>
    <property type="match status" value="1"/>
</dbReference>
<proteinExistence type="predicted"/>